<reference evidence="1 2" key="1">
    <citation type="submission" date="2013-01" db="EMBL/GenBank/DDBJ databases">
        <title>The Genome Sequence of Clostridium clostridioforme 90A8.</title>
        <authorList>
            <consortium name="The Broad Institute Genome Sequencing Platform"/>
            <person name="Earl A."/>
            <person name="Ward D."/>
            <person name="Feldgarden M."/>
            <person name="Gevers D."/>
            <person name="Courvalin P."/>
            <person name="Lambert T."/>
            <person name="Walker B."/>
            <person name="Young S.K."/>
            <person name="Zeng Q."/>
            <person name="Gargeya S."/>
            <person name="Fitzgerald M."/>
            <person name="Haas B."/>
            <person name="Abouelleil A."/>
            <person name="Alvarado L."/>
            <person name="Arachchi H.M."/>
            <person name="Berlin A.M."/>
            <person name="Chapman S.B."/>
            <person name="Dewar J."/>
            <person name="Goldberg J."/>
            <person name="Griggs A."/>
            <person name="Gujja S."/>
            <person name="Hansen M."/>
            <person name="Howarth C."/>
            <person name="Imamovic A."/>
            <person name="Larimer J."/>
            <person name="McCowan C."/>
            <person name="Murphy C."/>
            <person name="Neiman D."/>
            <person name="Pearson M."/>
            <person name="Priest M."/>
            <person name="Roberts A."/>
            <person name="Saif S."/>
            <person name="Shea T."/>
            <person name="Sisk P."/>
            <person name="Sykes S."/>
            <person name="Wortman J."/>
            <person name="Nusbaum C."/>
            <person name="Birren B."/>
        </authorList>
    </citation>
    <scope>NUCLEOTIDE SEQUENCE [LARGE SCALE GENOMIC DNA]</scope>
    <source>
        <strain evidence="1 2">90A8</strain>
    </source>
</reference>
<protein>
    <submittedName>
        <fullName evidence="1">Uncharacterized protein</fullName>
    </submittedName>
</protein>
<dbReference type="PATRIC" id="fig|999408.3.peg.1335"/>
<dbReference type="AlphaFoldDB" id="A0A0E2HE87"/>
<dbReference type="HOGENOM" id="CLU_3060143_0_0_9"/>
<sequence length="53" mass="6468">MKIYGVRMENSKSDDERYDKCHIKMITLCTCVKKKRMVRFNYGKNDKAFCKRR</sequence>
<dbReference type="EMBL" id="AGYR01000010">
    <property type="protein sequence ID" value="ENZ18366.1"/>
    <property type="molecule type" value="Genomic_DNA"/>
</dbReference>
<organism evidence="1 2">
    <name type="scientific">[Clostridium] clostridioforme 90A8</name>
    <dbReference type="NCBI Taxonomy" id="999408"/>
    <lineage>
        <taxon>Bacteria</taxon>
        <taxon>Bacillati</taxon>
        <taxon>Bacillota</taxon>
        <taxon>Clostridia</taxon>
        <taxon>Lachnospirales</taxon>
        <taxon>Lachnospiraceae</taxon>
        <taxon>Enterocloster</taxon>
    </lineage>
</organism>
<gene>
    <name evidence="1" type="ORF">HMPREF1090_01248</name>
</gene>
<evidence type="ECO:0000313" key="1">
    <source>
        <dbReference type="EMBL" id="ENZ18366.1"/>
    </source>
</evidence>
<evidence type="ECO:0000313" key="2">
    <source>
        <dbReference type="Proteomes" id="UP000013085"/>
    </source>
</evidence>
<proteinExistence type="predicted"/>
<comment type="caution">
    <text evidence="1">The sequence shown here is derived from an EMBL/GenBank/DDBJ whole genome shotgun (WGS) entry which is preliminary data.</text>
</comment>
<name>A0A0E2HE87_9FIRM</name>
<dbReference type="Proteomes" id="UP000013085">
    <property type="component" value="Unassembled WGS sequence"/>
</dbReference>
<accession>A0A0E2HE87</accession>